<dbReference type="InterPro" id="IPR036864">
    <property type="entry name" value="Zn2-C6_fun-type_DNA-bd_sf"/>
</dbReference>
<dbReference type="InterPro" id="IPR007219">
    <property type="entry name" value="XnlR_reg_dom"/>
</dbReference>
<evidence type="ECO:0000256" key="2">
    <source>
        <dbReference type="ARBA" id="ARBA00022723"/>
    </source>
</evidence>
<name>A0ABR4G5Y2_9EURO</name>
<dbReference type="CDD" id="cd00067">
    <property type="entry name" value="GAL4"/>
    <property type="match status" value="1"/>
</dbReference>
<reference evidence="9 10" key="1">
    <citation type="submission" date="2024-07" db="EMBL/GenBank/DDBJ databases">
        <title>Section-level genome sequencing and comparative genomics of Aspergillus sections Usti and Cavernicolus.</title>
        <authorList>
            <consortium name="Lawrence Berkeley National Laboratory"/>
            <person name="Nybo J.L."/>
            <person name="Vesth T.C."/>
            <person name="Theobald S."/>
            <person name="Frisvad J.C."/>
            <person name="Larsen T.O."/>
            <person name="Kjaerboelling I."/>
            <person name="Rothschild-Mancinelli K."/>
            <person name="Lyhne E.K."/>
            <person name="Kogle M.E."/>
            <person name="Barry K."/>
            <person name="Clum A."/>
            <person name="Na H."/>
            <person name="Ledsgaard L."/>
            <person name="Lin J."/>
            <person name="Lipzen A."/>
            <person name="Kuo A."/>
            <person name="Riley R."/>
            <person name="Mondo S."/>
            <person name="Labutti K."/>
            <person name="Haridas S."/>
            <person name="Pangalinan J."/>
            <person name="Salamov A.A."/>
            <person name="Simmons B.A."/>
            <person name="Magnuson J.K."/>
            <person name="Chen J."/>
            <person name="Drula E."/>
            <person name="Henrissat B."/>
            <person name="Wiebenga A."/>
            <person name="Lubbers R.J."/>
            <person name="Gomes A.C."/>
            <person name="Makela M.R."/>
            <person name="Stajich J."/>
            <person name="Grigoriev I.V."/>
            <person name="Mortensen U.H."/>
            <person name="De Vries R.P."/>
            <person name="Baker S.E."/>
            <person name="Andersen M.R."/>
        </authorList>
    </citation>
    <scope>NUCLEOTIDE SEQUENCE [LARGE SCALE GENOMIC DNA]</scope>
    <source>
        <strain evidence="9 10">CBS 209.92</strain>
    </source>
</reference>
<keyword evidence="7" id="KW-0472">Membrane</keyword>
<evidence type="ECO:0000256" key="4">
    <source>
        <dbReference type="ARBA" id="ARBA00023125"/>
    </source>
</evidence>
<dbReference type="CDD" id="cd12148">
    <property type="entry name" value="fungal_TF_MHR"/>
    <property type="match status" value="1"/>
</dbReference>
<dbReference type="EMBL" id="JBFTWV010000045">
    <property type="protein sequence ID" value="KAL2794422.1"/>
    <property type="molecule type" value="Genomic_DNA"/>
</dbReference>
<evidence type="ECO:0000256" key="7">
    <source>
        <dbReference type="SAM" id="Phobius"/>
    </source>
</evidence>
<keyword evidence="3" id="KW-0805">Transcription regulation</keyword>
<accession>A0ABR4G5Y2</accession>
<evidence type="ECO:0000313" key="10">
    <source>
        <dbReference type="Proteomes" id="UP001610563"/>
    </source>
</evidence>
<evidence type="ECO:0000256" key="6">
    <source>
        <dbReference type="ARBA" id="ARBA00023242"/>
    </source>
</evidence>
<evidence type="ECO:0000256" key="5">
    <source>
        <dbReference type="ARBA" id="ARBA00023163"/>
    </source>
</evidence>
<evidence type="ECO:0000259" key="8">
    <source>
        <dbReference type="PROSITE" id="PS50048"/>
    </source>
</evidence>
<evidence type="ECO:0000313" key="9">
    <source>
        <dbReference type="EMBL" id="KAL2794422.1"/>
    </source>
</evidence>
<dbReference type="SUPFAM" id="SSF57701">
    <property type="entry name" value="Zn2/Cys6 DNA-binding domain"/>
    <property type="match status" value="1"/>
</dbReference>
<keyword evidence="6" id="KW-0539">Nucleus</keyword>
<gene>
    <name evidence="9" type="ORF">BJX66DRAFT_198817</name>
</gene>
<dbReference type="PANTHER" id="PTHR46910">
    <property type="entry name" value="TRANSCRIPTION FACTOR PDR1"/>
    <property type="match status" value="1"/>
</dbReference>
<organism evidence="9 10">
    <name type="scientific">Aspergillus keveii</name>
    <dbReference type="NCBI Taxonomy" id="714993"/>
    <lineage>
        <taxon>Eukaryota</taxon>
        <taxon>Fungi</taxon>
        <taxon>Dikarya</taxon>
        <taxon>Ascomycota</taxon>
        <taxon>Pezizomycotina</taxon>
        <taxon>Eurotiomycetes</taxon>
        <taxon>Eurotiomycetidae</taxon>
        <taxon>Eurotiales</taxon>
        <taxon>Aspergillaceae</taxon>
        <taxon>Aspergillus</taxon>
        <taxon>Aspergillus subgen. Nidulantes</taxon>
    </lineage>
</organism>
<keyword evidence="7" id="KW-1133">Transmembrane helix</keyword>
<evidence type="ECO:0000256" key="1">
    <source>
        <dbReference type="ARBA" id="ARBA00004123"/>
    </source>
</evidence>
<dbReference type="SMART" id="SM00906">
    <property type="entry name" value="Fungal_trans"/>
    <property type="match status" value="1"/>
</dbReference>
<dbReference type="PROSITE" id="PS50048">
    <property type="entry name" value="ZN2_CY6_FUNGAL_2"/>
    <property type="match status" value="1"/>
</dbReference>
<dbReference type="Pfam" id="PF04082">
    <property type="entry name" value="Fungal_trans"/>
    <property type="match status" value="1"/>
</dbReference>
<keyword evidence="10" id="KW-1185">Reference proteome</keyword>
<feature type="domain" description="Zn(2)-C6 fungal-type" evidence="8">
    <location>
        <begin position="24"/>
        <end position="54"/>
    </location>
</feature>
<dbReference type="PANTHER" id="PTHR46910:SF37">
    <property type="entry name" value="ZN(II)2CYS6 TRANSCRIPTION FACTOR (EUROFUNG)"/>
    <property type="match status" value="1"/>
</dbReference>
<dbReference type="Proteomes" id="UP001610563">
    <property type="component" value="Unassembled WGS sequence"/>
</dbReference>
<sequence length="594" mass="66974">MPPKRKTDPAVPKPQASKKQRRRACDICFKRKIQCDAEFPQCNWCKHQSLACTYNRLAASKDTDIYFSENVSGHNTSSFHAYIHSSPSGHLLVNPAKSILSGMAYFNGAHMFSSREWIEARTGESVNFENIYAMEFPWANASRILDSSGTRSEIKLPSRSIVEGYARLWCTSFEGLVFPIISKWLFTETLDLAYGLEHVFGSGSARACVYSFLALVTLFEFGDNLHGAMDCGSYASAAQNLMPQIMQEMTPSGLEALVMLIQFQYFLGDFQAAAISVSIAIRLLYKFEAHTSPNASSVDHPHPYDKSILECHLRDLFWLCYSWDKDLCLRTGQPPSILDSSCDLTLPSNYAQMQDTNIQQPAMPIDDRTLPLYPFDLRLSKIKSEVYQSLYSASARRKSDTEILSSIRNLDQVLEQWRVSLHPDFRPTLWFTQEMRVNANLNTQAAMLRLAYHHCFTIIHQASERCTLSGYGHESQLEGISSSISLTIHASWSTLSYLQVAIPALKAHVFWVVIFYAITGVLTLFHNILKDPLRPGASSHVRMLQDFPSLIRSIPICTLTLGEVIHMRFLDGFTAELARLGQCAILKAQQDQPV</sequence>
<evidence type="ECO:0000256" key="3">
    <source>
        <dbReference type="ARBA" id="ARBA00023015"/>
    </source>
</evidence>
<dbReference type="Gene3D" id="4.10.240.10">
    <property type="entry name" value="Zn(2)-C6 fungal-type DNA-binding domain"/>
    <property type="match status" value="1"/>
</dbReference>
<dbReference type="InterPro" id="IPR050987">
    <property type="entry name" value="AtrR-like"/>
</dbReference>
<proteinExistence type="predicted"/>
<keyword evidence="2" id="KW-0479">Metal-binding</keyword>
<feature type="transmembrane region" description="Helical" evidence="7">
    <location>
        <begin position="509"/>
        <end position="529"/>
    </location>
</feature>
<keyword evidence="4" id="KW-0238">DNA-binding</keyword>
<keyword evidence="7" id="KW-0812">Transmembrane</keyword>
<dbReference type="InterPro" id="IPR001138">
    <property type="entry name" value="Zn2Cys6_DnaBD"/>
</dbReference>
<comment type="caution">
    <text evidence="9">The sequence shown here is derived from an EMBL/GenBank/DDBJ whole genome shotgun (WGS) entry which is preliminary data.</text>
</comment>
<dbReference type="Pfam" id="PF00172">
    <property type="entry name" value="Zn_clus"/>
    <property type="match status" value="1"/>
</dbReference>
<keyword evidence="5" id="KW-0804">Transcription</keyword>
<protein>
    <recommendedName>
        <fullName evidence="8">Zn(2)-C6 fungal-type domain-containing protein</fullName>
    </recommendedName>
</protein>
<comment type="subcellular location">
    <subcellularLocation>
        <location evidence="1">Nucleus</location>
    </subcellularLocation>
</comment>
<dbReference type="SMART" id="SM00066">
    <property type="entry name" value="GAL4"/>
    <property type="match status" value="1"/>
</dbReference>